<protein>
    <submittedName>
        <fullName evidence="3">Uncharacterized protein</fullName>
    </submittedName>
</protein>
<reference evidence="3 4" key="1">
    <citation type="journal article" date="2022" name="Nat. Ecol. Evol.">
        <title>A masculinizing supergene underlies an exaggerated male reproductive morph in a spider.</title>
        <authorList>
            <person name="Hendrickx F."/>
            <person name="De Corte Z."/>
            <person name="Sonet G."/>
            <person name="Van Belleghem S.M."/>
            <person name="Kostlbacher S."/>
            <person name="Vangestel C."/>
        </authorList>
    </citation>
    <scope>NUCLEOTIDE SEQUENCE [LARGE SCALE GENOMIC DNA]</scope>
    <source>
        <strain evidence="3">W744_W776</strain>
    </source>
</reference>
<accession>A0AAV6UM81</accession>
<feature type="transmembrane region" description="Helical" evidence="2">
    <location>
        <begin position="12"/>
        <end position="34"/>
    </location>
</feature>
<dbReference type="InterPro" id="IPR042097">
    <property type="entry name" value="Aminopeptidase_N-like_N_sf"/>
</dbReference>
<feature type="region of interest" description="Disordered" evidence="1">
    <location>
        <begin position="43"/>
        <end position="67"/>
    </location>
</feature>
<evidence type="ECO:0000313" key="3">
    <source>
        <dbReference type="EMBL" id="KAG8184336.1"/>
    </source>
</evidence>
<comment type="caution">
    <text evidence="3">The sequence shown here is derived from an EMBL/GenBank/DDBJ whole genome shotgun (WGS) entry which is preliminary data.</text>
</comment>
<keyword evidence="2" id="KW-0812">Transmembrane</keyword>
<evidence type="ECO:0000313" key="4">
    <source>
        <dbReference type="Proteomes" id="UP000827092"/>
    </source>
</evidence>
<gene>
    <name evidence="3" type="ORF">JTE90_005354</name>
</gene>
<dbReference type="SUPFAM" id="SSF63737">
    <property type="entry name" value="Leukotriene A4 hydrolase N-terminal domain"/>
    <property type="match status" value="1"/>
</dbReference>
<organism evidence="3 4">
    <name type="scientific">Oedothorax gibbosus</name>
    <dbReference type="NCBI Taxonomy" id="931172"/>
    <lineage>
        <taxon>Eukaryota</taxon>
        <taxon>Metazoa</taxon>
        <taxon>Ecdysozoa</taxon>
        <taxon>Arthropoda</taxon>
        <taxon>Chelicerata</taxon>
        <taxon>Arachnida</taxon>
        <taxon>Araneae</taxon>
        <taxon>Araneomorphae</taxon>
        <taxon>Entelegynae</taxon>
        <taxon>Araneoidea</taxon>
        <taxon>Linyphiidae</taxon>
        <taxon>Erigoninae</taxon>
        <taxon>Oedothorax</taxon>
    </lineage>
</organism>
<feature type="compositionally biased region" description="Basic and acidic residues" evidence="1">
    <location>
        <begin position="57"/>
        <end position="67"/>
    </location>
</feature>
<evidence type="ECO:0000256" key="2">
    <source>
        <dbReference type="SAM" id="Phobius"/>
    </source>
</evidence>
<name>A0AAV6UM81_9ARAC</name>
<keyword evidence="4" id="KW-1185">Reference proteome</keyword>
<sequence length="121" mass="13536">MSGGETTISRPSCILSVIVLVLVISSTGLLVLVLKGEYAHPHHENGSAHHHHHGPHHHDDFQLSDQGHHPGDRYLHEPWRYFKLPDTVVPMHYDLTMEPDLEGASFNGKVSIDVNVTARTR</sequence>
<proteinExistence type="predicted"/>
<evidence type="ECO:0000256" key="1">
    <source>
        <dbReference type="SAM" id="MobiDB-lite"/>
    </source>
</evidence>
<dbReference type="EMBL" id="JAFNEN010000376">
    <property type="protein sequence ID" value="KAG8184336.1"/>
    <property type="molecule type" value="Genomic_DNA"/>
</dbReference>
<keyword evidence="2" id="KW-0472">Membrane</keyword>
<dbReference type="Gene3D" id="2.60.40.1730">
    <property type="entry name" value="tricorn interacting facor f3 domain"/>
    <property type="match status" value="1"/>
</dbReference>
<dbReference type="Proteomes" id="UP000827092">
    <property type="component" value="Unassembled WGS sequence"/>
</dbReference>
<dbReference type="AlphaFoldDB" id="A0AAV6UM81"/>
<keyword evidence="2" id="KW-1133">Transmembrane helix</keyword>